<evidence type="ECO:0000256" key="4">
    <source>
        <dbReference type="ARBA" id="ARBA00012350"/>
    </source>
</evidence>
<dbReference type="STRING" id="576137.A0A1L7XNP3"/>
<keyword evidence="11" id="KW-0812">Transmembrane</keyword>
<dbReference type="GO" id="GO:0012505">
    <property type="term" value="C:endomembrane system"/>
    <property type="evidence" value="ECO:0007669"/>
    <property type="project" value="UniProtKB-SubCell"/>
</dbReference>
<dbReference type="Gene3D" id="1.50.10.20">
    <property type="match status" value="1"/>
</dbReference>
<keyword evidence="9 10" id="KW-0326">Glycosidase</keyword>
<keyword evidence="5 12" id="KW-0732">Signal</keyword>
<reference evidence="13 14" key="1">
    <citation type="submission" date="2016-03" db="EMBL/GenBank/DDBJ databases">
        <authorList>
            <person name="Ploux O."/>
        </authorList>
    </citation>
    <scope>NUCLEOTIDE SEQUENCE [LARGE SCALE GENOMIC DNA]</scope>
    <source>
        <strain evidence="13 14">UAMH 11012</strain>
    </source>
</reference>
<feature type="chain" id="PRO_5012024361" description="Mannan endo-1,6-alpha-mannosidase" evidence="12">
    <location>
        <begin position="23"/>
        <end position="452"/>
    </location>
</feature>
<organism evidence="13 14">
    <name type="scientific">Phialocephala subalpina</name>
    <dbReference type="NCBI Taxonomy" id="576137"/>
    <lineage>
        <taxon>Eukaryota</taxon>
        <taxon>Fungi</taxon>
        <taxon>Dikarya</taxon>
        <taxon>Ascomycota</taxon>
        <taxon>Pezizomycotina</taxon>
        <taxon>Leotiomycetes</taxon>
        <taxon>Helotiales</taxon>
        <taxon>Mollisiaceae</taxon>
        <taxon>Phialocephala</taxon>
        <taxon>Phialocephala fortinii species complex</taxon>
    </lineage>
</organism>
<dbReference type="EMBL" id="FJOG01000038">
    <property type="protein sequence ID" value="CZR66648.1"/>
    <property type="molecule type" value="Genomic_DNA"/>
</dbReference>
<keyword evidence="14" id="KW-1185">Reference proteome</keyword>
<dbReference type="InterPro" id="IPR014480">
    <property type="entry name" value="Mannan-1_6-alpha_mannosidase"/>
</dbReference>
<name>A0A1L7XNP3_9HELO</name>
<dbReference type="PIRSF" id="PIRSF016302">
    <property type="entry name" value="Man_a_manosd"/>
    <property type="match status" value="1"/>
</dbReference>
<keyword evidence="6 10" id="KW-0378">Hydrolase</keyword>
<sequence length="452" mass="48264">MRINSFARVGVFCLLAGHGADAAITLDLTSTDSIKKAAGTVAFDLMSYYTGNNTGDVPGNLPDPYYWWEAGAMFGTMINYWYYTGDTTYNAVTQQALLHQAGDDADFMPLNQTKTEGNDDQGFWGMAAMTAAETKFADPPSGSPGWLALAQGVFNTQAARWDTSTCAGGLRWQIFTFNSGYNYKNSISNGCFFNLATRLALYTGNTTYSDWAVKTWDWMYAVGLMSPEYKVFDGTQNTDNCTSKDHNTWTYNAGIYLLGAAAMYNHTNGSALWQERVNGLLNASTVFFENGIMYEPCETSKCNTDQKSFKAYFTRWLAATAELAPFTHSTIMPLIASSATAAVKSCTAGNSGTQCGLKWTTGSNDGSLGVGEQMAVLEIVQSNLVDGAAGWVSAVKGTGSSEGDVNAGSGSSSTADDLIVTPVTTGDRVGAGFLTALMLIGVFGGSVTLCIS</sequence>
<dbReference type="Proteomes" id="UP000184330">
    <property type="component" value="Unassembled WGS sequence"/>
</dbReference>
<comment type="similarity">
    <text evidence="3 10">Belongs to the glycosyl hydrolase 76 family.</text>
</comment>
<dbReference type="GO" id="GO:0009272">
    <property type="term" value="P:fungal-type cell wall biogenesis"/>
    <property type="evidence" value="ECO:0007669"/>
    <property type="project" value="TreeGrafter"/>
</dbReference>
<dbReference type="GO" id="GO:0016052">
    <property type="term" value="P:carbohydrate catabolic process"/>
    <property type="evidence" value="ECO:0007669"/>
    <property type="project" value="InterPro"/>
</dbReference>
<evidence type="ECO:0000256" key="9">
    <source>
        <dbReference type="ARBA" id="ARBA00023295"/>
    </source>
</evidence>
<dbReference type="EC" id="3.2.1.101" evidence="4 10"/>
<evidence type="ECO:0000256" key="8">
    <source>
        <dbReference type="ARBA" id="ARBA00023180"/>
    </source>
</evidence>
<dbReference type="AlphaFoldDB" id="A0A1L7XNP3"/>
<evidence type="ECO:0000313" key="14">
    <source>
        <dbReference type="Proteomes" id="UP000184330"/>
    </source>
</evidence>
<accession>A0A1L7XNP3</accession>
<feature type="transmembrane region" description="Helical" evidence="11">
    <location>
        <begin position="429"/>
        <end position="451"/>
    </location>
</feature>
<evidence type="ECO:0000256" key="1">
    <source>
        <dbReference type="ARBA" id="ARBA00001452"/>
    </source>
</evidence>
<comment type="subcellular location">
    <subcellularLocation>
        <location evidence="2">Endomembrane system</location>
    </subcellularLocation>
</comment>
<dbReference type="FunFam" id="1.50.10.20:FF:000006">
    <property type="entry name" value="Mannan endo-1,6-alpha-mannosidase"/>
    <property type="match status" value="1"/>
</dbReference>
<dbReference type="SUPFAM" id="SSF48208">
    <property type="entry name" value="Six-hairpin glycosidases"/>
    <property type="match status" value="1"/>
</dbReference>
<evidence type="ECO:0000313" key="13">
    <source>
        <dbReference type="EMBL" id="CZR66648.1"/>
    </source>
</evidence>
<evidence type="ECO:0000256" key="3">
    <source>
        <dbReference type="ARBA" id="ARBA00009699"/>
    </source>
</evidence>
<protein>
    <recommendedName>
        <fullName evidence="4 10">Mannan endo-1,6-alpha-mannosidase</fullName>
        <ecNumber evidence="4 10">3.2.1.101</ecNumber>
    </recommendedName>
</protein>
<keyword evidence="11" id="KW-1133">Transmembrane helix</keyword>
<evidence type="ECO:0000256" key="5">
    <source>
        <dbReference type="ARBA" id="ARBA00022729"/>
    </source>
</evidence>
<dbReference type="Pfam" id="PF03663">
    <property type="entry name" value="Glyco_hydro_76"/>
    <property type="match status" value="1"/>
</dbReference>
<dbReference type="InterPro" id="IPR005198">
    <property type="entry name" value="Glyco_hydro_76"/>
</dbReference>
<feature type="signal peptide" evidence="12">
    <location>
        <begin position="1"/>
        <end position="22"/>
    </location>
</feature>
<evidence type="ECO:0000256" key="6">
    <source>
        <dbReference type="ARBA" id="ARBA00022801"/>
    </source>
</evidence>
<evidence type="ECO:0000256" key="10">
    <source>
        <dbReference type="PIRNR" id="PIRNR016302"/>
    </source>
</evidence>
<evidence type="ECO:0000256" key="12">
    <source>
        <dbReference type="SAM" id="SignalP"/>
    </source>
</evidence>
<proteinExistence type="inferred from homology"/>
<gene>
    <name evidence="13" type="ORF">PAC_16549</name>
</gene>
<dbReference type="GO" id="GO:0008496">
    <property type="term" value="F:mannan endo-1,6-alpha-mannosidase activity"/>
    <property type="evidence" value="ECO:0007669"/>
    <property type="project" value="UniProtKB-UniRule"/>
</dbReference>
<evidence type="ECO:0000256" key="11">
    <source>
        <dbReference type="SAM" id="Phobius"/>
    </source>
</evidence>
<keyword evidence="7 11" id="KW-0472">Membrane</keyword>
<evidence type="ECO:0000256" key="7">
    <source>
        <dbReference type="ARBA" id="ARBA00023136"/>
    </source>
</evidence>
<dbReference type="PANTHER" id="PTHR12145:SF41">
    <property type="entry name" value="MANNAN ENDO-1,6-ALPHA-MANNOSIDASE"/>
    <property type="match status" value="1"/>
</dbReference>
<dbReference type="InterPro" id="IPR008928">
    <property type="entry name" value="6-hairpin_glycosidase_sf"/>
</dbReference>
<evidence type="ECO:0000256" key="2">
    <source>
        <dbReference type="ARBA" id="ARBA00004308"/>
    </source>
</evidence>
<keyword evidence="8" id="KW-0325">Glycoprotein</keyword>
<comment type="catalytic activity">
    <reaction evidence="1 10">
        <text>Random hydrolysis of (1-&gt;6)-alpha-D-mannosidic linkages in unbranched (1-&gt;6)-mannans.</text>
        <dbReference type="EC" id="3.2.1.101"/>
    </reaction>
</comment>
<dbReference type="OrthoDB" id="4187847at2759"/>
<dbReference type="PANTHER" id="PTHR12145">
    <property type="entry name" value="MANNAN ENDO-1,6-ALPHA-MANNOSIDASE DCW1"/>
    <property type="match status" value="1"/>
</dbReference>